<feature type="non-terminal residue" evidence="2">
    <location>
        <position position="1"/>
    </location>
</feature>
<name>A0A392S0I1_9FABA</name>
<feature type="region of interest" description="Disordered" evidence="1">
    <location>
        <begin position="1"/>
        <end position="45"/>
    </location>
</feature>
<evidence type="ECO:0000313" key="2">
    <source>
        <dbReference type="EMBL" id="MCI41375.1"/>
    </source>
</evidence>
<accession>A0A392S0I1</accession>
<comment type="caution">
    <text evidence="2">The sequence shown here is derived from an EMBL/GenBank/DDBJ whole genome shotgun (WGS) entry which is preliminary data.</text>
</comment>
<reference evidence="2 3" key="1">
    <citation type="journal article" date="2018" name="Front. Plant Sci.">
        <title>Red Clover (Trifolium pratense) and Zigzag Clover (T. medium) - A Picture of Genomic Similarities and Differences.</title>
        <authorList>
            <person name="Dluhosova J."/>
            <person name="Istvanek J."/>
            <person name="Nedelnik J."/>
            <person name="Repkova J."/>
        </authorList>
    </citation>
    <scope>NUCLEOTIDE SEQUENCE [LARGE SCALE GENOMIC DNA]</scope>
    <source>
        <strain evidence="3">cv. 10/8</strain>
        <tissue evidence="2">Leaf</tissue>
    </source>
</reference>
<feature type="region of interest" description="Disordered" evidence="1">
    <location>
        <begin position="63"/>
        <end position="94"/>
    </location>
</feature>
<evidence type="ECO:0000313" key="3">
    <source>
        <dbReference type="Proteomes" id="UP000265520"/>
    </source>
</evidence>
<keyword evidence="3" id="KW-1185">Reference proteome</keyword>
<evidence type="ECO:0000256" key="1">
    <source>
        <dbReference type="SAM" id="MobiDB-lite"/>
    </source>
</evidence>
<dbReference type="EMBL" id="LXQA010291587">
    <property type="protein sequence ID" value="MCI41375.1"/>
    <property type="molecule type" value="Genomic_DNA"/>
</dbReference>
<feature type="compositionally biased region" description="Polar residues" evidence="1">
    <location>
        <begin position="1"/>
        <end position="10"/>
    </location>
</feature>
<proteinExistence type="predicted"/>
<sequence>STEDNTTTETIADGTIGASEDNTSDKGKKPAASASVDNPVFEKPEGKVVKKKITLKKRAARITIVSDSEETEEEQPLSKRKKIESTQMDTEAKT</sequence>
<organism evidence="2 3">
    <name type="scientific">Trifolium medium</name>
    <dbReference type="NCBI Taxonomy" id="97028"/>
    <lineage>
        <taxon>Eukaryota</taxon>
        <taxon>Viridiplantae</taxon>
        <taxon>Streptophyta</taxon>
        <taxon>Embryophyta</taxon>
        <taxon>Tracheophyta</taxon>
        <taxon>Spermatophyta</taxon>
        <taxon>Magnoliopsida</taxon>
        <taxon>eudicotyledons</taxon>
        <taxon>Gunneridae</taxon>
        <taxon>Pentapetalae</taxon>
        <taxon>rosids</taxon>
        <taxon>fabids</taxon>
        <taxon>Fabales</taxon>
        <taxon>Fabaceae</taxon>
        <taxon>Papilionoideae</taxon>
        <taxon>50 kb inversion clade</taxon>
        <taxon>NPAAA clade</taxon>
        <taxon>Hologalegina</taxon>
        <taxon>IRL clade</taxon>
        <taxon>Trifolieae</taxon>
        <taxon>Trifolium</taxon>
    </lineage>
</organism>
<feature type="compositionally biased region" description="Polar residues" evidence="1">
    <location>
        <begin position="85"/>
        <end position="94"/>
    </location>
</feature>
<protein>
    <submittedName>
        <fullName evidence="2">Uncharacterized protein</fullName>
    </submittedName>
</protein>
<dbReference type="Proteomes" id="UP000265520">
    <property type="component" value="Unassembled WGS sequence"/>
</dbReference>
<feature type="non-terminal residue" evidence="2">
    <location>
        <position position="94"/>
    </location>
</feature>
<dbReference type="AlphaFoldDB" id="A0A392S0I1"/>